<evidence type="ECO:0000313" key="6">
    <source>
        <dbReference type="Proteomes" id="UP000445696"/>
    </source>
</evidence>
<dbReference type="InterPro" id="IPR003439">
    <property type="entry name" value="ABC_transporter-like_ATP-bd"/>
</dbReference>
<dbReference type="SUPFAM" id="SSF52540">
    <property type="entry name" value="P-loop containing nucleoside triphosphate hydrolases"/>
    <property type="match status" value="1"/>
</dbReference>
<dbReference type="PANTHER" id="PTHR45772:SF7">
    <property type="entry name" value="AMINO ACID ABC TRANSPORTER ATP-BINDING PROTEIN"/>
    <property type="match status" value="1"/>
</dbReference>
<feature type="domain" description="ABC transporter" evidence="4">
    <location>
        <begin position="5"/>
        <end position="245"/>
    </location>
</feature>
<dbReference type="Gene3D" id="3.40.50.300">
    <property type="entry name" value="P-loop containing nucleotide triphosphate hydrolases"/>
    <property type="match status" value="1"/>
</dbReference>
<dbReference type="InterPro" id="IPR027417">
    <property type="entry name" value="P-loop_NTPase"/>
</dbReference>
<dbReference type="GO" id="GO:0015188">
    <property type="term" value="F:L-isoleucine transmembrane transporter activity"/>
    <property type="evidence" value="ECO:0007669"/>
    <property type="project" value="TreeGrafter"/>
</dbReference>
<dbReference type="GO" id="GO:0005524">
    <property type="term" value="F:ATP binding"/>
    <property type="evidence" value="ECO:0007669"/>
    <property type="project" value="UniProtKB-KW"/>
</dbReference>
<sequence>MTYALSIVDLTISFGEFTVLDKVTVNFSPGERHAILGPNGAGKTTLFNLITGDLKPTSGTIEFYGNDVTNTSTHKRIRLGMRRTYQSSLLFKDLTVRDNIFAAVRGIKAGRMKVLPLSKDHSDVIDTEKLIGRVHLKDVADKKVVDLSHGQQRQLEIGMAMAGEPKFILLDEPAAGLSPKERDDLVRLLEGLPSEIGFVIIEHDLDIALKVVEQVTVMSNGKIIASESPQEIVKNPQVQAIYMGTHDHKGNMHA</sequence>
<keyword evidence="3 5" id="KW-0067">ATP-binding</keyword>
<dbReference type="SMART" id="SM00382">
    <property type="entry name" value="AAA"/>
    <property type="match status" value="1"/>
</dbReference>
<keyword evidence="1" id="KW-0813">Transport</keyword>
<dbReference type="InterPro" id="IPR003593">
    <property type="entry name" value="AAA+_ATPase"/>
</dbReference>
<dbReference type="CDD" id="cd03219">
    <property type="entry name" value="ABC_Mj1267_LivG_branched"/>
    <property type="match status" value="1"/>
</dbReference>
<dbReference type="PROSITE" id="PS50893">
    <property type="entry name" value="ABC_TRANSPORTER_2"/>
    <property type="match status" value="1"/>
</dbReference>
<evidence type="ECO:0000259" key="4">
    <source>
        <dbReference type="PROSITE" id="PS50893"/>
    </source>
</evidence>
<gene>
    <name evidence="5" type="ORF">GQF03_12860</name>
</gene>
<dbReference type="InterPro" id="IPR051120">
    <property type="entry name" value="ABC_AA/LPS_Transport"/>
</dbReference>
<dbReference type="EMBL" id="WTVA01000014">
    <property type="protein sequence ID" value="MZR23220.1"/>
    <property type="molecule type" value="Genomic_DNA"/>
</dbReference>
<keyword evidence="2" id="KW-0547">Nucleotide-binding</keyword>
<reference evidence="5 6" key="1">
    <citation type="journal article" date="2014" name="Int. J. Syst. Evol. Microbiol.">
        <title>Sneathiella chungangensis sp. nov., isolated from a marine sand, and emended description of the genus Sneathiella.</title>
        <authorList>
            <person name="Siamphan C."/>
            <person name="Kim H."/>
            <person name="Lee J.S."/>
            <person name="Kim W."/>
        </authorList>
    </citation>
    <scope>NUCLEOTIDE SEQUENCE [LARGE SCALE GENOMIC DNA]</scope>
    <source>
        <strain evidence="5 6">KCTC 32476</strain>
    </source>
</reference>
<dbReference type="Proteomes" id="UP000445696">
    <property type="component" value="Unassembled WGS sequence"/>
</dbReference>
<proteinExistence type="predicted"/>
<dbReference type="GO" id="GO:0005886">
    <property type="term" value="C:plasma membrane"/>
    <property type="evidence" value="ECO:0007669"/>
    <property type="project" value="TreeGrafter"/>
</dbReference>
<comment type="caution">
    <text evidence="5">The sequence shown here is derived from an EMBL/GenBank/DDBJ whole genome shotgun (WGS) entry which is preliminary data.</text>
</comment>
<dbReference type="PANTHER" id="PTHR45772">
    <property type="entry name" value="CONSERVED COMPONENT OF ABC TRANSPORTER FOR NATURAL AMINO ACIDS-RELATED"/>
    <property type="match status" value="1"/>
</dbReference>
<dbReference type="Pfam" id="PF00005">
    <property type="entry name" value="ABC_tran"/>
    <property type="match status" value="1"/>
</dbReference>
<evidence type="ECO:0000256" key="1">
    <source>
        <dbReference type="ARBA" id="ARBA00022448"/>
    </source>
</evidence>
<dbReference type="AlphaFoldDB" id="A0A845MIH4"/>
<dbReference type="RefSeq" id="WP_161339685.1">
    <property type="nucleotide sequence ID" value="NZ_JBHSDG010000003.1"/>
</dbReference>
<keyword evidence="6" id="KW-1185">Reference proteome</keyword>
<dbReference type="GO" id="GO:1903805">
    <property type="term" value="P:L-valine import across plasma membrane"/>
    <property type="evidence" value="ECO:0007669"/>
    <property type="project" value="TreeGrafter"/>
</dbReference>
<dbReference type="GO" id="GO:0042941">
    <property type="term" value="P:D-alanine transmembrane transport"/>
    <property type="evidence" value="ECO:0007669"/>
    <property type="project" value="TreeGrafter"/>
</dbReference>
<dbReference type="GO" id="GO:0015192">
    <property type="term" value="F:L-phenylalanine transmembrane transporter activity"/>
    <property type="evidence" value="ECO:0007669"/>
    <property type="project" value="TreeGrafter"/>
</dbReference>
<protein>
    <submittedName>
        <fullName evidence="5">ATP-binding cassette domain-containing protein</fullName>
    </submittedName>
</protein>
<dbReference type="OrthoDB" id="9806149at2"/>
<evidence type="ECO:0000313" key="5">
    <source>
        <dbReference type="EMBL" id="MZR23220.1"/>
    </source>
</evidence>
<name>A0A845MIH4_9PROT</name>
<dbReference type="GO" id="GO:0005304">
    <property type="term" value="F:L-valine transmembrane transporter activity"/>
    <property type="evidence" value="ECO:0007669"/>
    <property type="project" value="TreeGrafter"/>
</dbReference>
<dbReference type="GO" id="GO:0016887">
    <property type="term" value="F:ATP hydrolysis activity"/>
    <property type="evidence" value="ECO:0007669"/>
    <property type="project" value="InterPro"/>
</dbReference>
<organism evidence="5 6">
    <name type="scientific">Sneathiella chungangensis</name>
    <dbReference type="NCBI Taxonomy" id="1418234"/>
    <lineage>
        <taxon>Bacteria</taxon>
        <taxon>Pseudomonadati</taxon>
        <taxon>Pseudomonadota</taxon>
        <taxon>Alphaproteobacteria</taxon>
        <taxon>Sneathiellales</taxon>
        <taxon>Sneathiellaceae</taxon>
        <taxon>Sneathiella</taxon>
    </lineage>
</organism>
<dbReference type="GO" id="GO:0015808">
    <property type="term" value="P:L-alanine transport"/>
    <property type="evidence" value="ECO:0007669"/>
    <property type="project" value="TreeGrafter"/>
</dbReference>
<dbReference type="GO" id="GO:1903806">
    <property type="term" value="P:L-isoleucine import across plasma membrane"/>
    <property type="evidence" value="ECO:0007669"/>
    <property type="project" value="TreeGrafter"/>
</dbReference>
<evidence type="ECO:0000256" key="3">
    <source>
        <dbReference type="ARBA" id="ARBA00022840"/>
    </source>
</evidence>
<accession>A0A845MIH4</accession>
<evidence type="ECO:0000256" key="2">
    <source>
        <dbReference type="ARBA" id="ARBA00022741"/>
    </source>
</evidence>